<comment type="caution">
    <text evidence="2">The sequence shown here is derived from an EMBL/GenBank/DDBJ whole genome shotgun (WGS) entry which is preliminary data.</text>
</comment>
<keyword evidence="1" id="KW-0812">Transmembrane</keyword>
<dbReference type="EMBL" id="JABKAV010000012">
    <property type="protein sequence ID" value="NVO84485.1"/>
    <property type="molecule type" value="Genomic_DNA"/>
</dbReference>
<accession>A0ABX2Q0K9</accession>
<feature type="transmembrane region" description="Helical" evidence="1">
    <location>
        <begin position="12"/>
        <end position="36"/>
    </location>
</feature>
<gene>
    <name evidence="2" type="ORF">HW556_06295</name>
</gene>
<evidence type="ECO:0000313" key="3">
    <source>
        <dbReference type="Proteomes" id="UP000626554"/>
    </source>
</evidence>
<feature type="transmembrane region" description="Helical" evidence="1">
    <location>
        <begin position="48"/>
        <end position="69"/>
    </location>
</feature>
<sequence>MNRLLDGYLNHPGIWDVVICVAACIGLHYGADIIAISSSEVSSIQTSLASTAVSLAGFIIAALTIIVTFKANITAKRIDDSANGMELLFNSDNYGRIVSVFQFAILELVACFGVMHGAMFITNMLTPRHNLLLAIIVLIIILLSLARCLFVLFNVLSVESQTKPE</sequence>
<keyword evidence="1" id="KW-0472">Membrane</keyword>
<name>A0ABX2Q0K9_9BACT</name>
<evidence type="ECO:0000256" key="1">
    <source>
        <dbReference type="SAM" id="Phobius"/>
    </source>
</evidence>
<proteinExistence type="predicted"/>
<feature type="transmembrane region" description="Helical" evidence="1">
    <location>
        <begin position="131"/>
        <end position="156"/>
    </location>
</feature>
<evidence type="ECO:0000313" key="2">
    <source>
        <dbReference type="EMBL" id="NVO84485.1"/>
    </source>
</evidence>
<reference evidence="2 3" key="1">
    <citation type="submission" date="2020-05" db="EMBL/GenBank/DDBJ databases">
        <title>Hymenobacter terrestris sp. nov. and Hymenobacter lapidiphilus sp. nov., isolated from regoliths in Antarctica.</title>
        <authorList>
            <person name="Sedlacek I."/>
            <person name="Pantucek R."/>
            <person name="Zeman M."/>
            <person name="Holochova P."/>
            <person name="Kralova S."/>
            <person name="Stankova E."/>
            <person name="Sedo O."/>
            <person name="Micenkova L."/>
            <person name="Svec P."/>
            <person name="Gupta V."/>
            <person name="Sood U."/>
            <person name="Korpole U.S."/>
            <person name="Lal R."/>
        </authorList>
    </citation>
    <scope>NUCLEOTIDE SEQUENCE [LARGE SCALE GENOMIC DNA]</scope>
    <source>
        <strain evidence="2 3">P5252</strain>
    </source>
</reference>
<organism evidence="2 3">
    <name type="scientific">Hymenobacter terrestris</name>
    <dbReference type="NCBI Taxonomy" id="2748310"/>
    <lineage>
        <taxon>Bacteria</taxon>
        <taxon>Pseudomonadati</taxon>
        <taxon>Bacteroidota</taxon>
        <taxon>Cytophagia</taxon>
        <taxon>Cytophagales</taxon>
        <taxon>Hymenobacteraceae</taxon>
        <taxon>Hymenobacter</taxon>
    </lineage>
</organism>
<keyword evidence="3" id="KW-1185">Reference proteome</keyword>
<protein>
    <recommendedName>
        <fullName evidence="4">DUF2254 domain-containing protein</fullName>
    </recommendedName>
</protein>
<feature type="transmembrane region" description="Helical" evidence="1">
    <location>
        <begin position="97"/>
        <end position="119"/>
    </location>
</feature>
<dbReference type="RefSeq" id="WP_176899039.1">
    <property type="nucleotide sequence ID" value="NZ_JABKAV010000012.1"/>
</dbReference>
<dbReference type="Proteomes" id="UP000626554">
    <property type="component" value="Unassembled WGS sequence"/>
</dbReference>
<evidence type="ECO:0008006" key="4">
    <source>
        <dbReference type="Google" id="ProtNLM"/>
    </source>
</evidence>
<keyword evidence="1" id="KW-1133">Transmembrane helix</keyword>